<gene>
    <name evidence="3" type="ORF">KSP39_PZI017712</name>
</gene>
<dbReference type="EMBL" id="JBBWWQ010000015">
    <property type="protein sequence ID" value="KAK8929034.1"/>
    <property type="molecule type" value="Genomic_DNA"/>
</dbReference>
<reference evidence="3 4" key="1">
    <citation type="journal article" date="2022" name="Nat. Plants">
        <title>Genomes of leafy and leafless Platanthera orchids illuminate the evolution of mycoheterotrophy.</title>
        <authorList>
            <person name="Li M.H."/>
            <person name="Liu K.W."/>
            <person name="Li Z."/>
            <person name="Lu H.C."/>
            <person name="Ye Q.L."/>
            <person name="Zhang D."/>
            <person name="Wang J.Y."/>
            <person name="Li Y.F."/>
            <person name="Zhong Z.M."/>
            <person name="Liu X."/>
            <person name="Yu X."/>
            <person name="Liu D.K."/>
            <person name="Tu X.D."/>
            <person name="Liu B."/>
            <person name="Hao Y."/>
            <person name="Liao X.Y."/>
            <person name="Jiang Y.T."/>
            <person name="Sun W.H."/>
            <person name="Chen J."/>
            <person name="Chen Y.Q."/>
            <person name="Ai Y."/>
            <person name="Zhai J.W."/>
            <person name="Wu S.S."/>
            <person name="Zhou Z."/>
            <person name="Hsiao Y.Y."/>
            <person name="Wu W.L."/>
            <person name="Chen Y.Y."/>
            <person name="Lin Y.F."/>
            <person name="Hsu J.L."/>
            <person name="Li C.Y."/>
            <person name="Wang Z.W."/>
            <person name="Zhao X."/>
            <person name="Zhong W.Y."/>
            <person name="Ma X.K."/>
            <person name="Ma L."/>
            <person name="Huang J."/>
            <person name="Chen G.Z."/>
            <person name="Huang M.Z."/>
            <person name="Huang L."/>
            <person name="Peng D.H."/>
            <person name="Luo Y.B."/>
            <person name="Zou S.Q."/>
            <person name="Chen S.P."/>
            <person name="Lan S."/>
            <person name="Tsai W.C."/>
            <person name="Van de Peer Y."/>
            <person name="Liu Z.J."/>
        </authorList>
    </citation>
    <scope>NUCLEOTIDE SEQUENCE [LARGE SCALE GENOMIC DNA]</scope>
    <source>
        <strain evidence="3">Lor287</strain>
    </source>
</reference>
<dbReference type="InterPro" id="IPR043502">
    <property type="entry name" value="DNA/RNA_pol_sf"/>
</dbReference>
<sequence length="380" mass="43571">MGYSSHSRAYRVFNKKTLVVEESIHVVFDEGSLLNSNSSNGFLEDAGARLEQLSLDEADKDATPKYVMVSTSTPTGDEDGQDGVILPEEEGAPENVRAPDARLLELRHVRDHPRNQIIRDPRDGVRTRRGTINKILHFSFLSQVEPKKFDEANKDASWILAMQDELHQFEQCNVWTLVPRPKTQNVIDTKWIFRNKLDEHGVIIKNKARLVAQGYRQEEGIDFDQTFAPVARLEAIRLFLAYASHKGFTVYQMDVKSAFLNGNLKEEVYVTKPPGFVNPTYPNHVYFLNKALYGLKQAPRAWYETLFSFLLENKFSRGKIDKTLFLREVKGKILLMQIYVDDIIFGSTDNNLCKKFSKLMQGKFEMSSMGELKYFLGLQV</sequence>
<organism evidence="3 4">
    <name type="scientific">Platanthera zijinensis</name>
    <dbReference type="NCBI Taxonomy" id="2320716"/>
    <lineage>
        <taxon>Eukaryota</taxon>
        <taxon>Viridiplantae</taxon>
        <taxon>Streptophyta</taxon>
        <taxon>Embryophyta</taxon>
        <taxon>Tracheophyta</taxon>
        <taxon>Spermatophyta</taxon>
        <taxon>Magnoliopsida</taxon>
        <taxon>Liliopsida</taxon>
        <taxon>Asparagales</taxon>
        <taxon>Orchidaceae</taxon>
        <taxon>Orchidoideae</taxon>
        <taxon>Orchideae</taxon>
        <taxon>Orchidinae</taxon>
        <taxon>Platanthera</taxon>
    </lineage>
</organism>
<evidence type="ECO:0000313" key="3">
    <source>
        <dbReference type="EMBL" id="KAK8929034.1"/>
    </source>
</evidence>
<evidence type="ECO:0000259" key="1">
    <source>
        <dbReference type="Pfam" id="PF07727"/>
    </source>
</evidence>
<feature type="domain" description="Reverse transcriptase Ty1/copia-type" evidence="1">
    <location>
        <begin position="173"/>
        <end position="380"/>
    </location>
</feature>
<dbReference type="InterPro" id="IPR013103">
    <property type="entry name" value="RVT_2"/>
</dbReference>
<evidence type="ECO:0000313" key="4">
    <source>
        <dbReference type="Proteomes" id="UP001418222"/>
    </source>
</evidence>
<name>A0AAP0B673_9ASPA</name>
<evidence type="ECO:0008006" key="5">
    <source>
        <dbReference type="Google" id="ProtNLM"/>
    </source>
</evidence>
<proteinExistence type="predicted"/>
<dbReference type="Pfam" id="PF07727">
    <property type="entry name" value="RVT_2"/>
    <property type="match status" value="1"/>
</dbReference>
<dbReference type="InterPro" id="IPR057670">
    <property type="entry name" value="SH3_retrovirus"/>
</dbReference>
<evidence type="ECO:0000259" key="2">
    <source>
        <dbReference type="Pfam" id="PF25597"/>
    </source>
</evidence>
<comment type="caution">
    <text evidence="3">The sequence shown here is derived from an EMBL/GenBank/DDBJ whole genome shotgun (WGS) entry which is preliminary data.</text>
</comment>
<dbReference type="Proteomes" id="UP001418222">
    <property type="component" value="Unassembled WGS sequence"/>
</dbReference>
<dbReference type="Pfam" id="PF25597">
    <property type="entry name" value="SH3_retrovirus"/>
    <property type="match status" value="1"/>
</dbReference>
<dbReference type="AlphaFoldDB" id="A0AAP0B673"/>
<protein>
    <recommendedName>
        <fullName evidence="5">Retrovirus-related Pol polyprotein from transposon TNT 1-94</fullName>
    </recommendedName>
</protein>
<dbReference type="SUPFAM" id="SSF56672">
    <property type="entry name" value="DNA/RNA polymerases"/>
    <property type="match status" value="1"/>
</dbReference>
<feature type="domain" description="Retroviral polymerase SH3-like" evidence="2">
    <location>
        <begin position="1"/>
        <end position="38"/>
    </location>
</feature>
<accession>A0AAP0B673</accession>
<keyword evidence="4" id="KW-1185">Reference proteome</keyword>